<dbReference type="InterPro" id="IPR013785">
    <property type="entry name" value="Aldolase_TIM"/>
</dbReference>
<dbReference type="InterPro" id="IPR007197">
    <property type="entry name" value="rSAM"/>
</dbReference>
<feature type="domain" description="Radical SAM core" evidence="6">
    <location>
        <begin position="12"/>
        <end position="276"/>
    </location>
</feature>
<proteinExistence type="predicted"/>
<comment type="caution">
    <text evidence="7">The sequence shown here is derived from an EMBL/GenBank/DDBJ whole genome shotgun (WGS) entry which is preliminary data.</text>
</comment>
<organism evidence="7 8">
    <name type="scientific">candidate division NPL-UPA2 bacterium Unc8</name>
    <dbReference type="NCBI Taxonomy" id="1980939"/>
    <lineage>
        <taxon>Bacteria</taxon>
    </lineage>
</organism>
<evidence type="ECO:0000256" key="5">
    <source>
        <dbReference type="ARBA" id="ARBA00023014"/>
    </source>
</evidence>
<dbReference type="Pfam" id="PF04055">
    <property type="entry name" value="Radical_SAM"/>
    <property type="match status" value="1"/>
</dbReference>
<dbReference type="InterPro" id="IPR006638">
    <property type="entry name" value="Elp3/MiaA/NifB-like_rSAM"/>
</dbReference>
<dbReference type="Gene3D" id="3.20.20.70">
    <property type="entry name" value="Aldolase class I"/>
    <property type="match status" value="1"/>
</dbReference>
<evidence type="ECO:0000256" key="4">
    <source>
        <dbReference type="ARBA" id="ARBA00023004"/>
    </source>
</evidence>
<evidence type="ECO:0000256" key="2">
    <source>
        <dbReference type="ARBA" id="ARBA00022691"/>
    </source>
</evidence>
<evidence type="ECO:0000313" key="8">
    <source>
        <dbReference type="Proteomes" id="UP000266287"/>
    </source>
</evidence>
<dbReference type="AlphaFoldDB" id="A0A399FVU9"/>
<accession>A0A399FVU9</accession>
<keyword evidence="4" id="KW-0408">Iron</keyword>
<reference evidence="7 8" key="1">
    <citation type="submission" date="2018-08" db="EMBL/GenBank/DDBJ databases">
        <title>Draft genome of candidate division NPL-UPA2 bacterium Unc8 that adapted to ultra-basic serpentinizing groundwater.</title>
        <authorList>
            <person name="Ishii S."/>
            <person name="Suzuki S."/>
            <person name="Nealson K.H."/>
        </authorList>
    </citation>
    <scope>NUCLEOTIDE SEQUENCE [LARGE SCALE GENOMIC DNA]</scope>
    <source>
        <strain evidence="7">Unc8</strain>
    </source>
</reference>
<dbReference type="GO" id="GO:0051536">
    <property type="term" value="F:iron-sulfur cluster binding"/>
    <property type="evidence" value="ECO:0007669"/>
    <property type="project" value="UniProtKB-KW"/>
</dbReference>
<dbReference type="CDD" id="cd01335">
    <property type="entry name" value="Radical_SAM"/>
    <property type="match status" value="1"/>
</dbReference>
<dbReference type="EMBL" id="NDHY01000007">
    <property type="protein sequence ID" value="RII00107.1"/>
    <property type="molecule type" value="Genomic_DNA"/>
</dbReference>
<keyword evidence="2" id="KW-0949">S-adenosyl-L-methionine</keyword>
<dbReference type="SUPFAM" id="SSF102114">
    <property type="entry name" value="Radical SAM enzymes"/>
    <property type="match status" value="1"/>
</dbReference>
<dbReference type="PANTHER" id="PTHR43409">
    <property type="entry name" value="ANAEROBIC MAGNESIUM-PROTOPORPHYRIN IX MONOMETHYL ESTER CYCLASE-RELATED"/>
    <property type="match status" value="1"/>
</dbReference>
<dbReference type="SFLD" id="SFLDG01095">
    <property type="entry name" value="Uncharacterised_Radical_SAM_Su"/>
    <property type="match status" value="1"/>
</dbReference>
<name>A0A399FVU9_UNCN2</name>
<evidence type="ECO:0000259" key="6">
    <source>
        <dbReference type="PROSITE" id="PS51918"/>
    </source>
</evidence>
<dbReference type="PANTHER" id="PTHR43409:SF4">
    <property type="entry name" value="RADICAL SAM SUPERFAMILY PROTEIN"/>
    <property type="match status" value="1"/>
</dbReference>
<keyword evidence="3" id="KW-0479">Metal-binding</keyword>
<evidence type="ECO:0000313" key="7">
    <source>
        <dbReference type="EMBL" id="RII00107.1"/>
    </source>
</evidence>
<protein>
    <submittedName>
        <fullName evidence="7">Radical SAM protein</fullName>
    </submittedName>
</protein>
<evidence type="ECO:0000256" key="3">
    <source>
        <dbReference type="ARBA" id="ARBA00022723"/>
    </source>
</evidence>
<dbReference type="Proteomes" id="UP000266287">
    <property type="component" value="Unassembled WGS sequence"/>
</dbReference>
<dbReference type="InterPro" id="IPR051198">
    <property type="entry name" value="BchE-like"/>
</dbReference>
<dbReference type="GO" id="GO:0003824">
    <property type="term" value="F:catalytic activity"/>
    <property type="evidence" value="ECO:0007669"/>
    <property type="project" value="InterPro"/>
</dbReference>
<evidence type="ECO:0000256" key="1">
    <source>
        <dbReference type="ARBA" id="ARBA00001966"/>
    </source>
</evidence>
<dbReference type="SFLD" id="SFLDS00029">
    <property type="entry name" value="Radical_SAM"/>
    <property type="match status" value="1"/>
</dbReference>
<comment type="cofactor">
    <cofactor evidence="1">
        <name>[4Fe-4S] cluster</name>
        <dbReference type="ChEBI" id="CHEBI:49883"/>
    </cofactor>
</comment>
<dbReference type="GO" id="GO:0046872">
    <property type="term" value="F:metal ion binding"/>
    <property type="evidence" value="ECO:0007669"/>
    <property type="project" value="UniProtKB-KW"/>
</dbReference>
<dbReference type="PROSITE" id="PS51918">
    <property type="entry name" value="RADICAL_SAM"/>
    <property type="match status" value="1"/>
</dbReference>
<dbReference type="SMART" id="SM00729">
    <property type="entry name" value="Elp3"/>
    <property type="match status" value="1"/>
</dbReference>
<gene>
    <name evidence="7" type="ORF">B9J77_03755</name>
</gene>
<dbReference type="InterPro" id="IPR058240">
    <property type="entry name" value="rSAM_sf"/>
</dbReference>
<sequence length="326" mass="36828">MNRYELTPIRPPNEARSLLVRATRNCPWSKCAFCYALPYNREKFQLRQLEDIKQDILAMKFVAQEIIEWAGKNGYQNHIEQAAVHNGIPWLTNDGVKTAFIGDANSLIMKTDALVKVIEFLYQEFPALERVTSYARAKTILKKTSGELKRLQQAGLSRLHLGLETGDDELLQHINKGTTAAEMIEAGRKIKKAGISLSEYVILGLGGEERWKEHAEGTAKVLNAIDPDFIRIRTLIVLPCTPLGEMMEQGEFKPLSPEGILREERLLIELLKVSSEVVSDHISNYLPIDGKLPEGKKQILERIDLVLDAPSELRESILQPKKLVHL</sequence>
<keyword evidence="5" id="KW-0411">Iron-sulfur</keyword>